<sequence>MVNESPITTVGNLLMLPDLEEQTVKEINQALRQMLGLYIRAKPPDATEGEAPPIDPFSAARRAVTDALGPGVFEEWMEGEVKKDG</sequence>
<evidence type="ECO:0000313" key="1">
    <source>
        <dbReference type="EMBL" id="MBA9088730.1"/>
    </source>
</evidence>
<dbReference type="EMBL" id="JACJIP010000066">
    <property type="protein sequence ID" value="MBA9088730.1"/>
    <property type="molecule type" value="Genomic_DNA"/>
</dbReference>
<protein>
    <submittedName>
        <fullName evidence="1">Uncharacterized protein</fullName>
    </submittedName>
</protein>
<accession>A0A7W3XUI0</accession>
<reference evidence="1 2" key="1">
    <citation type="submission" date="2020-08" db="EMBL/GenBank/DDBJ databases">
        <title>Genomic Encyclopedia of Type Strains, Phase III (KMG-III): the genomes of soil and plant-associated and newly described type strains.</title>
        <authorList>
            <person name="Whitman W."/>
        </authorList>
    </citation>
    <scope>NUCLEOTIDE SEQUENCE [LARGE SCALE GENOMIC DNA]</scope>
    <source>
        <strain evidence="1 2">CECT 8693</strain>
    </source>
</reference>
<proteinExistence type="predicted"/>
<organism evidence="1 2">
    <name type="scientific">Fontibacillus solani</name>
    <dbReference type="NCBI Taxonomy" id="1572857"/>
    <lineage>
        <taxon>Bacteria</taxon>
        <taxon>Bacillati</taxon>
        <taxon>Bacillota</taxon>
        <taxon>Bacilli</taxon>
        <taxon>Bacillales</taxon>
        <taxon>Paenibacillaceae</taxon>
        <taxon>Fontibacillus</taxon>
    </lineage>
</organism>
<dbReference type="RefSeq" id="WP_182540505.1">
    <property type="nucleotide sequence ID" value="NZ_JACJIP010000066.1"/>
</dbReference>
<evidence type="ECO:0000313" key="2">
    <source>
        <dbReference type="Proteomes" id="UP000567067"/>
    </source>
</evidence>
<name>A0A7W3XUI0_9BACL</name>
<gene>
    <name evidence="1" type="ORF">FHR92_005248</name>
</gene>
<keyword evidence="2" id="KW-1185">Reference proteome</keyword>
<dbReference type="Proteomes" id="UP000567067">
    <property type="component" value="Unassembled WGS sequence"/>
</dbReference>
<comment type="caution">
    <text evidence="1">The sequence shown here is derived from an EMBL/GenBank/DDBJ whole genome shotgun (WGS) entry which is preliminary data.</text>
</comment>
<dbReference type="AlphaFoldDB" id="A0A7W3XUI0"/>